<feature type="transmembrane region" description="Helical" evidence="1">
    <location>
        <begin position="44"/>
        <end position="61"/>
    </location>
</feature>
<proteinExistence type="predicted"/>
<dbReference type="AlphaFoldDB" id="A0A4R4ZNC6"/>
<dbReference type="EMBL" id="SMKX01000031">
    <property type="protein sequence ID" value="TDD59800.1"/>
    <property type="molecule type" value="Genomic_DNA"/>
</dbReference>
<keyword evidence="1" id="KW-0472">Membrane</keyword>
<name>A0A4R4ZNC6_9ACTN</name>
<protein>
    <submittedName>
        <fullName evidence="2">Uncharacterized protein</fullName>
    </submittedName>
</protein>
<feature type="transmembrane region" description="Helical" evidence="1">
    <location>
        <begin position="68"/>
        <end position="88"/>
    </location>
</feature>
<keyword evidence="1" id="KW-0812">Transmembrane</keyword>
<accession>A0A4R4ZNC6</accession>
<sequence>MRSLAVLRLVAVLHAVAICAQPVAIGIYLNGATTGLKIHEPVGIALAFVGLTQLIAALVYWRRGGRPLAPLIALLILAAEAVQIAMGFNKQLTIHIPLGIALIGSTVGFAIWICRRRTVSA</sequence>
<reference evidence="2 3" key="1">
    <citation type="submission" date="2019-03" db="EMBL/GenBank/DDBJ databases">
        <title>Draft genome sequences of novel Actinobacteria.</title>
        <authorList>
            <person name="Sahin N."/>
            <person name="Ay H."/>
            <person name="Saygin H."/>
        </authorList>
    </citation>
    <scope>NUCLEOTIDE SEQUENCE [LARGE SCALE GENOMIC DNA]</scope>
    <source>
        <strain evidence="2 3">JCM 13523</strain>
    </source>
</reference>
<evidence type="ECO:0000313" key="2">
    <source>
        <dbReference type="EMBL" id="TDD59800.1"/>
    </source>
</evidence>
<keyword evidence="3" id="KW-1185">Reference proteome</keyword>
<dbReference type="OrthoDB" id="3697516at2"/>
<feature type="transmembrane region" description="Helical" evidence="1">
    <location>
        <begin position="94"/>
        <end position="114"/>
    </location>
</feature>
<gene>
    <name evidence="2" type="ORF">E1263_13555</name>
</gene>
<organism evidence="2 3">
    <name type="scientific">Kribbella antibiotica</name>
    <dbReference type="NCBI Taxonomy" id="190195"/>
    <lineage>
        <taxon>Bacteria</taxon>
        <taxon>Bacillati</taxon>
        <taxon>Actinomycetota</taxon>
        <taxon>Actinomycetes</taxon>
        <taxon>Propionibacteriales</taxon>
        <taxon>Kribbellaceae</taxon>
        <taxon>Kribbella</taxon>
    </lineage>
</organism>
<keyword evidence="1" id="KW-1133">Transmembrane helix</keyword>
<dbReference type="Proteomes" id="UP000295124">
    <property type="component" value="Unassembled WGS sequence"/>
</dbReference>
<dbReference type="RefSeq" id="WP_132167628.1">
    <property type="nucleotide sequence ID" value="NZ_SMKX01000031.1"/>
</dbReference>
<evidence type="ECO:0000313" key="3">
    <source>
        <dbReference type="Proteomes" id="UP000295124"/>
    </source>
</evidence>
<evidence type="ECO:0000256" key="1">
    <source>
        <dbReference type="SAM" id="Phobius"/>
    </source>
</evidence>
<comment type="caution">
    <text evidence="2">The sequence shown here is derived from an EMBL/GenBank/DDBJ whole genome shotgun (WGS) entry which is preliminary data.</text>
</comment>